<dbReference type="PANTHER" id="PTHR44942:SF4">
    <property type="entry name" value="METHYLTRANSFERASE TYPE 11 DOMAIN-CONTAINING PROTEIN"/>
    <property type="match status" value="1"/>
</dbReference>
<evidence type="ECO:0000256" key="3">
    <source>
        <dbReference type="ARBA" id="ARBA00022679"/>
    </source>
</evidence>
<organism evidence="5 6">
    <name type="scientific">Paenibacillus amylolyticus</name>
    <dbReference type="NCBI Taxonomy" id="1451"/>
    <lineage>
        <taxon>Bacteria</taxon>
        <taxon>Bacillati</taxon>
        <taxon>Bacillota</taxon>
        <taxon>Bacilli</taxon>
        <taxon>Bacillales</taxon>
        <taxon>Paenibacillaceae</taxon>
        <taxon>Paenibacillus</taxon>
    </lineage>
</organism>
<name>A0A100VJ69_PAEAM</name>
<dbReference type="InterPro" id="IPR029063">
    <property type="entry name" value="SAM-dependent_MTases_sf"/>
</dbReference>
<keyword evidence="3" id="KW-0808">Transferase</keyword>
<dbReference type="InterPro" id="IPR051052">
    <property type="entry name" value="Diverse_substrate_MTase"/>
</dbReference>
<protein>
    <recommendedName>
        <fullName evidence="4">Methyltransferase type 11 domain-containing protein</fullName>
    </recommendedName>
</protein>
<reference evidence="5 6" key="1">
    <citation type="journal article" date="2016" name="Genome Announc.">
        <title>Draft Genome Sequence of Paenibacillus amylolyticus Heshi-A3, Isolated from Fermented Rice Bran in a Japanese Fermented Seafood Dish.</title>
        <authorList>
            <person name="Akuzawa S."/>
            <person name="Nagaoka J."/>
            <person name="Kanekatsu M."/>
            <person name="Kubota E."/>
            <person name="Ohtake R."/>
            <person name="Suzuki T."/>
            <person name="Kanesaki Y."/>
        </authorList>
    </citation>
    <scope>NUCLEOTIDE SEQUENCE [LARGE SCALE GENOMIC DNA]</scope>
    <source>
        <strain evidence="5 6">Heshi-A3</strain>
    </source>
</reference>
<accession>A0A100VJ69</accession>
<keyword evidence="2" id="KW-0489">Methyltransferase</keyword>
<dbReference type="EMBL" id="BCNV01000001">
    <property type="protein sequence ID" value="GAS80766.1"/>
    <property type="molecule type" value="Genomic_DNA"/>
</dbReference>
<dbReference type="Proteomes" id="UP000069697">
    <property type="component" value="Unassembled WGS sequence"/>
</dbReference>
<dbReference type="PANTHER" id="PTHR44942">
    <property type="entry name" value="METHYLTRANSF_11 DOMAIN-CONTAINING PROTEIN"/>
    <property type="match status" value="1"/>
</dbReference>
<gene>
    <name evidence="5" type="ORF">PAHA3_0838</name>
</gene>
<dbReference type="GO" id="GO:0032259">
    <property type="term" value="P:methylation"/>
    <property type="evidence" value="ECO:0007669"/>
    <property type="project" value="UniProtKB-KW"/>
</dbReference>
<evidence type="ECO:0000256" key="2">
    <source>
        <dbReference type="ARBA" id="ARBA00022603"/>
    </source>
</evidence>
<proteinExistence type="inferred from homology"/>
<evidence type="ECO:0000313" key="6">
    <source>
        <dbReference type="Proteomes" id="UP000069697"/>
    </source>
</evidence>
<dbReference type="CDD" id="cd02440">
    <property type="entry name" value="AdoMet_MTases"/>
    <property type="match status" value="1"/>
</dbReference>
<reference evidence="6" key="2">
    <citation type="submission" date="2016-01" db="EMBL/GenBank/DDBJ databases">
        <title>Draft Genome Sequence of Paenibacillus amylolyticus Heshi-A3 that Was Isolated from Fermented Rice Bran with Aging Salted Mackerel, Which Was Named Heshiko as Traditional Fermented Seafood in Japan.</title>
        <authorList>
            <person name="Akuzawa S."/>
            <person name="Nakagawa J."/>
            <person name="Kanekatsu T."/>
            <person name="Kubota E."/>
            <person name="Ohtake R."/>
            <person name="Suzuki T."/>
            <person name="Kanesaki Y."/>
        </authorList>
    </citation>
    <scope>NUCLEOTIDE SEQUENCE [LARGE SCALE GENOMIC DNA]</scope>
    <source>
        <strain evidence="6">Heshi-A3</strain>
    </source>
</reference>
<sequence length="262" mass="29525">MSDVIKSQVQKQFAKNAEKYVTSSGHAKGEDLALLVASSQATPDMNVLDIATGGGHVANALAPLVQRVTALDLTEEMLQVAEQFIQGNGRDNVDFVAGDAEKLPFEDDVFDLVTCRIAAHHFPDVSSFINEALRVMKPGGRLLLIDNVAPERDENDQFYNEVEKCRDASHVRAWRKTEWIHMLEYAGFRTEAMASFQKRFKFEEWCNRAALPEQEREELEASMLSAPSIIRKFFNFEVTERGKLVSFQGESVYIQAIKPTHI</sequence>
<dbReference type="GO" id="GO:0008757">
    <property type="term" value="F:S-adenosylmethionine-dependent methyltransferase activity"/>
    <property type="evidence" value="ECO:0007669"/>
    <property type="project" value="InterPro"/>
</dbReference>
<dbReference type="Gene3D" id="3.40.50.150">
    <property type="entry name" value="Vaccinia Virus protein VP39"/>
    <property type="match status" value="1"/>
</dbReference>
<dbReference type="RefSeq" id="WP_062833587.1">
    <property type="nucleotide sequence ID" value="NZ_BCNV01000001.1"/>
</dbReference>
<dbReference type="Pfam" id="PF08241">
    <property type="entry name" value="Methyltransf_11"/>
    <property type="match status" value="1"/>
</dbReference>
<comment type="caution">
    <text evidence="5">The sequence shown here is derived from an EMBL/GenBank/DDBJ whole genome shotgun (WGS) entry which is preliminary data.</text>
</comment>
<evidence type="ECO:0000256" key="1">
    <source>
        <dbReference type="ARBA" id="ARBA00008361"/>
    </source>
</evidence>
<dbReference type="SUPFAM" id="SSF53335">
    <property type="entry name" value="S-adenosyl-L-methionine-dependent methyltransferases"/>
    <property type="match status" value="1"/>
</dbReference>
<comment type="similarity">
    <text evidence="1">Belongs to the methyltransferase superfamily.</text>
</comment>
<dbReference type="InterPro" id="IPR013216">
    <property type="entry name" value="Methyltransf_11"/>
</dbReference>
<evidence type="ECO:0000259" key="4">
    <source>
        <dbReference type="Pfam" id="PF08241"/>
    </source>
</evidence>
<feature type="domain" description="Methyltransferase type 11" evidence="4">
    <location>
        <begin position="48"/>
        <end position="143"/>
    </location>
</feature>
<dbReference type="AlphaFoldDB" id="A0A100VJ69"/>
<evidence type="ECO:0000313" key="5">
    <source>
        <dbReference type="EMBL" id="GAS80766.1"/>
    </source>
</evidence>